<sequence length="55" mass="5962">MKLGRKMISSRTPRLGPGFGTTSEEVLTGFSRQTPLMITLGTGEQVFSAIIFIMA</sequence>
<protein>
    <submittedName>
        <fullName evidence="2">Uncharacterized protein</fullName>
    </submittedName>
</protein>
<gene>
    <name evidence="2" type="ORF">HGRIS_001326</name>
</gene>
<proteinExistence type="predicted"/>
<dbReference type="Proteomes" id="UP001556367">
    <property type="component" value="Unassembled WGS sequence"/>
</dbReference>
<reference evidence="3" key="1">
    <citation type="submission" date="2024-06" db="EMBL/GenBank/DDBJ databases">
        <title>Multi-omics analyses provide insights into the biosynthesis of the anticancer antibiotic pleurotin in Hohenbuehelia grisea.</title>
        <authorList>
            <person name="Weaver J.A."/>
            <person name="Alberti F."/>
        </authorList>
    </citation>
    <scope>NUCLEOTIDE SEQUENCE [LARGE SCALE GENOMIC DNA]</scope>
    <source>
        <strain evidence="3">T-177</strain>
    </source>
</reference>
<keyword evidence="3" id="KW-1185">Reference proteome</keyword>
<evidence type="ECO:0000313" key="2">
    <source>
        <dbReference type="EMBL" id="KAL0957537.1"/>
    </source>
</evidence>
<evidence type="ECO:0000313" key="3">
    <source>
        <dbReference type="Proteomes" id="UP001556367"/>
    </source>
</evidence>
<evidence type="ECO:0000256" key="1">
    <source>
        <dbReference type="SAM" id="MobiDB-lite"/>
    </source>
</evidence>
<accession>A0ABR3JP69</accession>
<dbReference type="EMBL" id="JASNQZ010000005">
    <property type="protein sequence ID" value="KAL0957537.1"/>
    <property type="molecule type" value="Genomic_DNA"/>
</dbReference>
<organism evidence="2 3">
    <name type="scientific">Hohenbuehelia grisea</name>
    <dbReference type="NCBI Taxonomy" id="104357"/>
    <lineage>
        <taxon>Eukaryota</taxon>
        <taxon>Fungi</taxon>
        <taxon>Dikarya</taxon>
        <taxon>Basidiomycota</taxon>
        <taxon>Agaricomycotina</taxon>
        <taxon>Agaricomycetes</taxon>
        <taxon>Agaricomycetidae</taxon>
        <taxon>Agaricales</taxon>
        <taxon>Pleurotineae</taxon>
        <taxon>Pleurotaceae</taxon>
        <taxon>Hohenbuehelia</taxon>
    </lineage>
</organism>
<feature type="region of interest" description="Disordered" evidence="1">
    <location>
        <begin position="1"/>
        <end position="20"/>
    </location>
</feature>
<name>A0ABR3JP69_9AGAR</name>
<comment type="caution">
    <text evidence="2">The sequence shown here is derived from an EMBL/GenBank/DDBJ whole genome shotgun (WGS) entry which is preliminary data.</text>
</comment>